<dbReference type="RefSeq" id="WP_008616449.1">
    <property type="nucleotide sequence ID" value="NZ_AONQ01000018.1"/>
</dbReference>
<evidence type="ECO:0000313" key="1">
    <source>
        <dbReference type="EMBL" id="EME70343.1"/>
    </source>
</evidence>
<accession>M3AC24</accession>
<dbReference type="OrthoDB" id="9792284at2"/>
<comment type="caution">
    <text evidence="1">The sequence shown here is derived from an EMBL/GenBank/DDBJ whole genome shotgun (WGS) entry which is preliminary data.</text>
</comment>
<dbReference type="InterPro" id="IPR029062">
    <property type="entry name" value="Class_I_gatase-like"/>
</dbReference>
<dbReference type="PANTHER" id="PTHR10224">
    <property type="entry name" value="ES1 PROTEIN HOMOLOG, MITOCHONDRIAL"/>
    <property type="match status" value="1"/>
</dbReference>
<dbReference type="PATRIC" id="fig|1244869.3.peg.1710"/>
<evidence type="ECO:0000313" key="2">
    <source>
        <dbReference type="Proteomes" id="UP000011744"/>
    </source>
</evidence>
<dbReference type="AlphaFoldDB" id="M3AC24"/>
<organism evidence="1 2">
    <name type="scientific">Paramagnetospirillum caucaseum</name>
    <dbReference type="NCBI Taxonomy" id="1244869"/>
    <lineage>
        <taxon>Bacteria</taxon>
        <taxon>Pseudomonadati</taxon>
        <taxon>Pseudomonadota</taxon>
        <taxon>Alphaproteobacteria</taxon>
        <taxon>Rhodospirillales</taxon>
        <taxon>Magnetospirillaceae</taxon>
        <taxon>Paramagnetospirillum</taxon>
    </lineage>
</organism>
<proteinExistence type="predicted"/>
<protein>
    <submittedName>
        <fullName evidence="1">Isoprenoid biosynthesis protein</fullName>
    </submittedName>
</protein>
<dbReference type="eggNOG" id="COG3155">
    <property type="taxonomic scope" value="Bacteria"/>
</dbReference>
<keyword evidence="2" id="KW-1185">Reference proteome</keyword>
<gene>
    <name evidence="1" type="ORF">H261_08473</name>
</gene>
<dbReference type="Gene3D" id="3.40.50.880">
    <property type="match status" value="1"/>
</dbReference>
<reference evidence="1 2" key="1">
    <citation type="journal article" date="2014" name="Genome Announc.">
        <title>Draft Genome Sequence of Magnetospirillum sp. Strain SO-1, a Freshwater Magnetotactic Bacterium Isolated from the Ol'khovka River, Russia.</title>
        <authorList>
            <person name="Grouzdev D.S."/>
            <person name="Dziuba M.V."/>
            <person name="Sukhacheva M.S."/>
            <person name="Mardanov A.V."/>
            <person name="Beletskiy A.V."/>
            <person name="Kuznetsov B.B."/>
            <person name="Skryabin K.G."/>
        </authorList>
    </citation>
    <scope>NUCLEOTIDE SEQUENCE [LARGE SCALE GENOMIC DNA]</scope>
    <source>
        <strain evidence="1 2">SO-1</strain>
    </source>
</reference>
<sequence length="222" mass="22939">MTAKPRFAVVLSGCGVYDGAEIHEAVLTLLAIDRQGGTYQCFAPDRAQMHVVNHLTGQEAAGESRNVLVESARIARGNIKSLAEFDASQVDALILPGGFGAAKNLCTFATQGPDCTVDSDTEKAVKAMAAAGKPMGALCIAPALMARIFGDGIDVTIGNDEGTATAIEAMGARHTKAAHGGVVVDKGHKVVTSPCYMLDSSISQIADGAENTVKALLQLLGR</sequence>
<dbReference type="SUPFAM" id="SSF52317">
    <property type="entry name" value="Class I glutamine amidotransferase-like"/>
    <property type="match status" value="1"/>
</dbReference>
<dbReference type="CDD" id="cd03133">
    <property type="entry name" value="GATase1_ES1"/>
    <property type="match status" value="1"/>
</dbReference>
<dbReference type="NCBIfam" id="NF008747">
    <property type="entry name" value="PRK11780.1"/>
    <property type="match status" value="1"/>
</dbReference>
<dbReference type="InterPro" id="IPR026041">
    <property type="entry name" value="ElbB"/>
</dbReference>
<dbReference type="PANTHER" id="PTHR10224:SF12">
    <property type="entry name" value="GLYOXALASE ELBB"/>
    <property type="match status" value="1"/>
</dbReference>
<dbReference type="PIRSF" id="PIRSF006320">
    <property type="entry name" value="Elb2"/>
    <property type="match status" value="1"/>
</dbReference>
<name>M3AC24_9PROT</name>
<dbReference type="EMBL" id="AONQ01000018">
    <property type="protein sequence ID" value="EME70343.1"/>
    <property type="molecule type" value="Genomic_DNA"/>
</dbReference>
<dbReference type="Proteomes" id="UP000011744">
    <property type="component" value="Unassembled WGS sequence"/>
</dbReference>
<dbReference type="STRING" id="1244869.H261_08473"/>